<comment type="caution">
    <text evidence="2">The sequence shown here is derived from an EMBL/GenBank/DDBJ whole genome shotgun (WGS) entry which is preliminary data.</text>
</comment>
<name>A0ABT4SX02_9ACTN</name>
<sequence length="159" mass="17917">MKRLLIPLLMVTVLVASACKWDESYVLVGGKRVGEWTLRYGDPQSYDITLYRNGSGRYLGVSSIILGHYKNLRARGRSVESAARKTLSDILRPACRDIRNQAIRAKCNEATGGGRWSDFRGALVDIDHNRGGCLTISIRGRTTPNWTWRPRTDRHCRPG</sequence>
<keyword evidence="3" id="KW-1185">Reference proteome</keyword>
<evidence type="ECO:0000313" key="3">
    <source>
        <dbReference type="Proteomes" id="UP001212498"/>
    </source>
</evidence>
<organism evidence="2 3">
    <name type="scientific">Nonomuraea ferruginea</name>
    <dbReference type="NCBI Taxonomy" id="46174"/>
    <lineage>
        <taxon>Bacteria</taxon>
        <taxon>Bacillati</taxon>
        <taxon>Actinomycetota</taxon>
        <taxon>Actinomycetes</taxon>
        <taxon>Streptosporangiales</taxon>
        <taxon>Streptosporangiaceae</taxon>
        <taxon>Nonomuraea</taxon>
    </lineage>
</organism>
<protein>
    <recommendedName>
        <fullName evidence="4">Lipoprotein</fullName>
    </recommendedName>
</protein>
<dbReference type="EMBL" id="JAPNUD010000029">
    <property type="protein sequence ID" value="MDA0641769.1"/>
    <property type="molecule type" value="Genomic_DNA"/>
</dbReference>
<accession>A0ABT4SX02</accession>
<dbReference type="Proteomes" id="UP001212498">
    <property type="component" value="Unassembled WGS sequence"/>
</dbReference>
<reference evidence="2 3" key="1">
    <citation type="submission" date="2022-11" db="EMBL/GenBank/DDBJ databases">
        <title>Nonomuraea corallina sp. nov., a new species of the genus Nonomuraea isolated from sea side sediment in Thai sea.</title>
        <authorList>
            <person name="Ngamcharungchit C."/>
            <person name="Matsumoto A."/>
            <person name="Suriyachadkun C."/>
            <person name="Panbangred W."/>
            <person name="Inahashi Y."/>
            <person name="Intra B."/>
        </authorList>
    </citation>
    <scope>NUCLEOTIDE SEQUENCE [LARGE SCALE GENOMIC DNA]</scope>
    <source>
        <strain evidence="2 3">DSM 43553</strain>
    </source>
</reference>
<dbReference type="PROSITE" id="PS51257">
    <property type="entry name" value="PROKAR_LIPOPROTEIN"/>
    <property type="match status" value="1"/>
</dbReference>
<feature type="signal peptide" evidence="1">
    <location>
        <begin position="1"/>
        <end position="18"/>
    </location>
</feature>
<gene>
    <name evidence="2" type="ORF">OUY24_14165</name>
</gene>
<proteinExistence type="predicted"/>
<dbReference type="RefSeq" id="WP_148031645.1">
    <property type="nucleotide sequence ID" value="NZ_BAABFD010000020.1"/>
</dbReference>
<feature type="chain" id="PRO_5045288748" description="Lipoprotein" evidence="1">
    <location>
        <begin position="19"/>
        <end position="159"/>
    </location>
</feature>
<evidence type="ECO:0000256" key="1">
    <source>
        <dbReference type="SAM" id="SignalP"/>
    </source>
</evidence>
<keyword evidence="1" id="KW-0732">Signal</keyword>
<evidence type="ECO:0008006" key="4">
    <source>
        <dbReference type="Google" id="ProtNLM"/>
    </source>
</evidence>
<evidence type="ECO:0000313" key="2">
    <source>
        <dbReference type="EMBL" id="MDA0641769.1"/>
    </source>
</evidence>